<dbReference type="EMBL" id="GBRH01175668">
    <property type="protein sequence ID" value="JAE22228.1"/>
    <property type="molecule type" value="Transcribed_RNA"/>
</dbReference>
<evidence type="ECO:0000313" key="1">
    <source>
        <dbReference type="EMBL" id="JAE22228.1"/>
    </source>
</evidence>
<name>A0A0A9GNI2_ARUDO</name>
<reference evidence="1" key="1">
    <citation type="submission" date="2014-09" db="EMBL/GenBank/DDBJ databases">
        <authorList>
            <person name="Magalhaes I.L.F."/>
            <person name="Oliveira U."/>
            <person name="Santos F.R."/>
            <person name="Vidigal T.H.D.A."/>
            <person name="Brescovit A.D."/>
            <person name="Santos A.J."/>
        </authorList>
    </citation>
    <scope>NUCLEOTIDE SEQUENCE</scope>
    <source>
        <tissue evidence="1">Shoot tissue taken approximately 20 cm above the soil surface</tissue>
    </source>
</reference>
<dbReference type="AlphaFoldDB" id="A0A0A9GNI2"/>
<organism evidence="1">
    <name type="scientific">Arundo donax</name>
    <name type="common">Giant reed</name>
    <name type="synonym">Donax arundinaceus</name>
    <dbReference type="NCBI Taxonomy" id="35708"/>
    <lineage>
        <taxon>Eukaryota</taxon>
        <taxon>Viridiplantae</taxon>
        <taxon>Streptophyta</taxon>
        <taxon>Embryophyta</taxon>
        <taxon>Tracheophyta</taxon>
        <taxon>Spermatophyta</taxon>
        <taxon>Magnoliopsida</taxon>
        <taxon>Liliopsida</taxon>
        <taxon>Poales</taxon>
        <taxon>Poaceae</taxon>
        <taxon>PACMAD clade</taxon>
        <taxon>Arundinoideae</taxon>
        <taxon>Arundineae</taxon>
        <taxon>Arundo</taxon>
    </lineage>
</organism>
<accession>A0A0A9GNI2</accession>
<reference evidence="1" key="2">
    <citation type="journal article" date="2015" name="Data Brief">
        <title>Shoot transcriptome of the giant reed, Arundo donax.</title>
        <authorList>
            <person name="Barrero R.A."/>
            <person name="Guerrero F.D."/>
            <person name="Moolhuijzen P."/>
            <person name="Goolsby J.A."/>
            <person name="Tidwell J."/>
            <person name="Bellgard S.E."/>
            <person name="Bellgard M.I."/>
        </authorList>
    </citation>
    <scope>NUCLEOTIDE SEQUENCE</scope>
    <source>
        <tissue evidence="1">Shoot tissue taken approximately 20 cm above the soil surface</tissue>
    </source>
</reference>
<protein>
    <submittedName>
        <fullName evidence="1">Uncharacterized protein</fullName>
    </submittedName>
</protein>
<sequence length="66" mass="7559">MSNATDLRPEFSHLLLVLAPFHAYRLLMQPEDHSASEARNVKYTLVCYLHQMSNHLKVLKAQGDAH</sequence>
<proteinExistence type="predicted"/>